<organism evidence="1 2">
    <name type="scientific">Aspergillus mulundensis</name>
    <dbReference type="NCBI Taxonomy" id="1810919"/>
    <lineage>
        <taxon>Eukaryota</taxon>
        <taxon>Fungi</taxon>
        <taxon>Dikarya</taxon>
        <taxon>Ascomycota</taxon>
        <taxon>Pezizomycotina</taxon>
        <taxon>Eurotiomycetes</taxon>
        <taxon>Eurotiomycetidae</taxon>
        <taxon>Eurotiales</taxon>
        <taxon>Aspergillaceae</taxon>
        <taxon>Aspergillus</taxon>
        <taxon>Aspergillus subgen. Nidulantes</taxon>
    </lineage>
</organism>
<evidence type="ECO:0000313" key="2">
    <source>
        <dbReference type="Proteomes" id="UP000256690"/>
    </source>
</evidence>
<dbReference type="EMBL" id="PVWQ01000011">
    <property type="protein sequence ID" value="RDW69111.1"/>
    <property type="molecule type" value="Genomic_DNA"/>
</dbReference>
<gene>
    <name evidence="1" type="ORF">DSM5745_08871</name>
</gene>
<dbReference type="RefSeq" id="XP_026600900.1">
    <property type="nucleotide sequence ID" value="XM_026750887.1"/>
</dbReference>
<proteinExistence type="predicted"/>
<sequence length="296" mass="34181">MSAELKRPTDVEVAADAGQILQKAQIPNILMGWTVMRLYTGPCNFRLGDITFVIPDALLDAARDALSDAARGVHTEDEKYWTPCLTTRKTPQKPWLPQTQKYMPGSGDKLSRHPNPAHHFHINYYIAVYLVPQSENLWWLPETSMQPGLPDPNLNPYVTLSTDSSLPFPDHWRDLFPLRVLKTGTFIEAILHLWMRDNRRQHETDLWMFWDGLAGSLQHGPASQVHLRDGFQRAWDFCRGEFDHLYQKAIKRGIDVDCHFHLIGLIQLREQLRKDGRFPLELKEVGLPDTRWLDGL</sequence>
<name>A0A3D8R5A5_9EURO</name>
<dbReference type="Proteomes" id="UP000256690">
    <property type="component" value="Unassembled WGS sequence"/>
</dbReference>
<reference evidence="1 2" key="1">
    <citation type="journal article" date="2018" name="IMA Fungus">
        <title>IMA Genome-F 9: Draft genome sequence of Annulohypoxylon stygium, Aspergillus mulundensis, Berkeleyomyces basicola (syn. Thielaviopsis basicola), Ceratocystis smalleyi, two Cercospora beticola strains, Coleophoma cylindrospora, Fusarium fracticaudum, Phialophora cf. hyalina, and Morchella septimelata.</title>
        <authorList>
            <person name="Wingfield B.D."/>
            <person name="Bills G.F."/>
            <person name="Dong Y."/>
            <person name="Huang W."/>
            <person name="Nel W.J."/>
            <person name="Swalarsk-Parry B.S."/>
            <person name="Vaghefi N."/>
            <person name="Wilken P.M."/>
            <person name="An Z."/>
            <person name="de Beer Z.W."/>
            <person name="De Vos L."/>
            <person name="Chen L."/>
            <person name="Duong T.A."/>
            <person name="Gao Y."/>
            <person name="Hammerbacher A."/>
            <person name="Kikkert J.R."/>
            <person name="Li Y."/>
            <person name="Li H."/>
            <person name="Li K."/>
            <person name="Li Q."/>
            <person name="Liu X."/>
            <person name="Ma X."/>
            <person name="Naidoo K."/>
            <person name="Pethybridge S.J."/>
            <person name="Sun J."/>
            <person name="Steenkamp E.T."/>
            <person name="van der Nest M.A."/>
            <person name="van Wyk S."/>
            <person name="Wingfield M.J."/>
            <person name="Xiong C."/>
            <person name="Yue Q."/>
            <person name="Zhang X."/>
        </authorList>
    </citation>
    <scope>NUCLEOTIDE SEQUENCE [LARGE SCALE GENOMIC DNA]</scope>
    <source>
        <strain evidence="1 2">DSM 5745</strain>
    </source>
</reference>
<protein>
    <submittedName>
        <fullName evidence="1">Uncharacterized protein</fullName>
    </submittedName>
</protein>
<keyword evidence="2" id="KW-1185">Reference proteome</keyword>
<dbReference type="AlphaFoldDB" id="A0A3D8R5A5"/>
<dbReference type="GeneID" id="38119241"/>
<comment type="caution">
    <text evidence="1">The sequence shown here is derived from an EMBL/GenBank/DDBJ whole genome shotgun (WGS) entry which is preliminary data.</text>
</comment>
<accession>A0A3D8R5A5</accession>
<evidence type="ECO:0000313" key="1">
    <source>
        <dbReference type="EMBL" id="RDW69111.1"/>
    </source>
</evidence>